<dbReference type="GeneID" id="5490705"/>
<dbReference type="AlphaFoldDB" id="A7EGA4"/>
<gene>
    <name evidence="2" type="ORF">SS1G_04345</name>
</gene>
<evidence type="ECO:0008006" key="4">
    <source>
        <dbReference type="Google" id="ProtNLM"/>
    </source>
</evidence>
<protein>
    <recommendedName>
        <fullName evidence="4">3'-5' exonuclease domain-containing protein</fullName>
    </recommendedName>
</protein>
<evidence type="ECO:0000256" key="1">
    <source>
        <dbReference type="SAM" id="MobiDB-lite"/>
    </source>
</evidence>
<dbReference type="RefSeq" id="XP_001594538.1">
    <property type="nucleotide sequence ID" value="XM_001594488.1"/>
</dbReference>
<feature type="region of interest" description="Disordered" evidence="1">
    <location>
        <begin position="36"/>
        <end position="58"/>
    </location>
</feature>
<dbReference type="HOGENOM" id="CLU_413409_0_0_1"/>
<evidence type="ECO:0000313" key="2">
    <source>
        <dbReference type="EMBL" id="EDO01870.1"/>
    </source>
</evidence>
<dbReference type="GO" id="GO:0003676">
    <property type="term" value="F:nucleic acid binding"/>
    <property type="evidence" value="ECO:0007669"/>
    <property type="project" value="InterPro"/>
</dbReference>
<dbReference type="SUPFAM" id="SSF53098">
    <property type="entry name" value="Ribonuclease H-like"/>
    <property type="match status" value="1"/>
</dbReference>
<dbReference type="InterPro" id="IPR036397">
    <property type="entry name" value="RNaseH_sf"/>
</dbReference>
<name>A7EGA4_SCLS1</name>
<dbReference type="InParanoid" id="A7EGA4"/>
<organism evidence="2 3">
    <name type="scientific">Sclerotinia sclerotiorum (strain ATCC 18683 / 1980 / Ss-1)</name>
    <name type="common">White mold</name>
    <name type="synonym">Whetzelinia sclerotiorum</name>
    <dbReference type="NCBI Taxonomy" id="665079"/>
    <lineage>
        <taxon>Eukaryota</taxon>
        <taxon>Fungi</taxon>
        <taxon>Dikarya</taxon>
        <taxon>Ascomycota</taxon>
        <taxon>Pezizomycotina</taxon>
        <taxon>Leotiomycetes</taxon>
        <taxon>Helotiales</taxon>
        <taxon>Sclerotiniaceae</taxon>
        <taxon>Sclerotinia</taxon>
    </lineage>
</organism>
<dbReference type="Gene3D" id="3.30.420.10">
    <property type="entry name" value="Ribonuclease H-like superfamily/Ribonuclease H"/>
    <property type="match status" value="1"/>
</dbReference>
<dbReference type="PANTHER" id="PTHR43040">
    <property type="entry name" value="RIBONUCLEASE D"/>
    <property type="match status" value="1"/>
</dbReference>
<keyword evidence="3" id="KW-1185">Reference proteome</keyword>
<proteinExistence type="predicted"/>
<dbReference type="EMBL" id="CH476625">
    <property type="protein sequence ID" value="EDO01870.1"/>
    <property type="molecule type" value="Genomic_DNA"/>
</dbReference>
<accession>A7EGA4</accession>
<evidence type="ECO:0000313" key="3">
    <source>
        <dbReference type="Proteomes" id="UP000001312"/>
    </source>
</evidence>
<dbReference type="Proteomes" id="UP000001312">
    <property type="component" value="Unassembled WGS sequence"/>
</dbReference>
<dbReference type="PANTHER" id="PTHR43040:SF1">
    <property type="entry name" value="RIBONUCLEASE D"/>
    <property type="match status" value="1"/>
</dbReference>
<dbReference type="KEGG" id="ssl:SS1G_04345"/>
<sequence>MFITVSLILKTKPIVQDYSTNSLTDNEWDLSWSYLPDDEKSGSNPESEISGEEWDASLSECERDTASNADDSWSVLDEIWDAGTPFTWGDTDGAQIDWDYENQELPEPMPAEPKPVIMIDTLEKLDEFLPVLSQLKDGVELAFDCEGTPSEDENGVPIPGGGFGRNGDISFLSMTIISMNETYVFDVWELKRTAFERESKDGLSLKKVLESHDRIQLWWDVRTDWDTLFHKYGIQIGKRSRICGLMRAMREEGGKSMSPAELDDWLSEKEAGGDYFRKHGWRPLTARPINYTARKYIAGDTECLYQLQNRLQDRLSHWAFRMQGKTVVGLIDAIGKRSALQATTGDLMEFIDQQSAIRAHDATSPEFALMSSEEMTLPPPAFRRIEFWAENYDRLVKRRAEDLRYSNIDAYSAIAIVKIMRVNILFQQQHFEPSTLGMLKLKMISTAVLVQPFTQQENQAGAAYWPICSGMDIDWDRGPSEVASTDAAAASGPSISDMDDELWKCVAPTEVVPTEFGDQVFGMAGSNSLSLTISLESNQTVQAWWDLQSDFEALSHHFQYPSKIIFRLPLLGIMPAKGTGKLNSLVSSVRIIFTGAPFFVGSGYSQGWARMEKDARDYFDWNGFEVLEIQLVKPLAIQNCRCDTKTTLSLFDHLAMHLPTTTKK</sequence>
<dbReference type="InterPro" id="IPR012337">
    <property type="entry name" value="RNaseH-like_sf"/>
</dbReference>
<reference evidence="3" key="1">
    <citation type="journal article" date="2011" name="PLoS Genet.">
        <title>Genomic analysis of the necrotrophic fungal pathogens Sclerotinia sclerotiorum and Botrytis cinerea.</title>
        <authorList>
            <person name="Amselem J."/>
            <person name="Cuomo C.A."/>
            <person name="van Kan J.A."/>
            <person name="Viaud M."/>
            <person name="Benito E.P."/>
            <person name="Couloux A."/>
            <person name="Coutinho P.M."/>
            <person name="de Vries R.P."/>
            <person name="Dyer P.S."/>
            <person name="Fillinger S."/>
            <person name="Fournier E."/>
            <person name="Gout L."/>
            <person name="Hahn M."/>
            <person name="Kohn L."/>
            <person name="Lapalu N."/>
            <person name="Plummer K.M."/>
            <person name="Pradier J.M."/>
            <person name="Quevillon E."/>
            <person name="Sharon A."/>
            <person name="Simon A."/>
            <person name="ten Have A."/>
            <person name="Tudzynski B."/>
            <person name="Tudzynski P."/>
            <person name="Wincker P."/>
            <person name="Andrew M."/>
            <person name="Anthouard V."/>
            <person name="Beever R.E."/>
            <person name="Beffa R."/>
            <person name="Benoit I."/>
            <person name="Bouzid O."/>
            <person name="Brault B."/>
            <person name="Chen Z."/>
            <person name="Choquer M."/>
            <person name="Collemare J."/>
            <person name="Cotton P."/>
            <person name="Danchin E.G."/>
            <person name="Da Silva C."/>
            <person name="Gautier A."/>
            <person name="Giraud C."/>
            <person name="Giraud T."/>
            <person name="Gonzalez C."/>
            <person name="Grossetete S."/>
            <person name="Guldener U."/>
            <person name="Henrissat B."/>
            <person name="Howlett B.J."/>
            <person name="Kodira C."/>
            <person name="Kretschmer M."/>
            <person name="Lappartient A."/>
            <person name="Leroch M."/>
            <person name="Levis C."/>
            <person name="Mauceli E."/>
            <person name="Neuveglise C."/>
            <person name="Oeser B."/>
            <person name="Pearson M."/>
            <person name="Poulain J."/>
            <person name="Poussereau N."/>
            <person name="Quesneville H."/>
            <person name="Rascle C."/>
            <person name="Schumacher J."/>
            <person name="Segurens B."/>
            <person name="Sexton A."/>
            <person name="Silva E."/>
            <person name="Sirven C."/>
            <person name="Soanes D.M."/>
            <person name="Talbot N.J."/>
            <person name="Templeton M."/>
            <person name="Yandava C."/>
            <person name="Yarden O."/>
            <person name="Zeng Q."/>
            <person name="Rollins J.A."/>
            <person name="Lebrun M.H."/>
            <person name="Dickman M."/>
        </authorList>
    </citation>
    <scope>NUCLEOTIDE SEQUENCE [LARGE SCALE GENOMIC DNA]</scope>
    <source>
        <strain evidence="3">ATCC 18683 / 1980 / Ss-1</strain>
    </source>
</reference>